<organism evidence="6 7">
    <name type="scientific">Halorussus caseinilyticus</name>
    <dbReference type="NCBI Taxonomy" id="3034025"/>
    <lineage>
        <taxon>Archaea</taxon>
        <taxon>Methanobacteriati</taxon>
        <taxon>Methanobacteriota</taxon>
        <taxon>Stenosarchaea group</taxon>
        <taxon>Halobacteria</taxon>
        <taxon>Halobacteriales</taxon>
        <taxon>Haladaptataceae</taxon>
        <taxon>Halorussus</taxon>
    </lineage>
</organism>
<dbReference type="InterPro" id="IPR002781">
    <property type="entry name" value="TM_pro_TauE-like"/>
</dbReference>
<feature type="transmembrane region" description="Helical" evidence="5">
    <location>
        <begin position="204"/>
        <end position="222"/>
    </location>
</feature>
<comment type="subcellular location">
    <subcellularLocation>
        <location evidence="5">Cell membrane</location>
        <topology evidence="5">Multi-pass membrane protein</topology>
    </subcellularLocation>
    <subcellularLocation>
        <location evidence="1">Membrane</location>
        <topology evidence="1">Multi-pass membrane protein</topology>
    </subcellularLocation>
</comment>
<evidence type="ECO:0000256" key="2">
    <source>
        <dbReference type="ARBA" id="ARBA00022692"/>
    </source>
</evidence>
<keyword evidence="2 5" id="KW-0812">Transmembrane</keyword>
<keyword evidence="3 5" id="KW-1133">Transmembrane helix</keyword>
<accession>A0ABD5WMA7</accession>
<reference evidence="6 7" key="1">
    <citation type="journal article" date="2019" name="Int. J. Syst. Evol. Microbiol.">
        <title>The Global Catalogue of Microorganisms (GCM) 10K type strain sequencing project: providing services to taxonomists for standard genome sequencing and annotation.</title>
        <authorList>
            <consortium name="The Broad Institute Genomics Platform"/>
            <consortium name="The Broad Institute Genome Sequencing Center for Infectious Disease"/>
            <person name="Wu L."/>
            <person name="Ma J."/>
        </authorList>
    </citation>
    <scope>NUCLEOTIDE SEQUENCE [LARGE SCALE GENOMIC DNA]</scope>
    <source>
        <strain evidence="6 7">DT72</strain>
    </source>
</reference>
<evidence type="ECO:0000256" key="5">
    <source>
        <dbReference type="RuleBase" id="RU363041"/>
    </source>
</evidence>
<evidence type="ECO:0000313" key="7">
    <source>
        <dbReference type="Proteomes" id="UP001596407"/>
    </source>
</evidence>
<sequence>MALPLGFSAIGLLTFLLLTFTIATTVNTFAMEAAVLFVPAFMFVYPEVVPAFPSIPLQAAIGLALFVELFGYTSSVSAYYYRGHIDLDVAKAILAVSIPVAVLTRALSYFAPSTVLKLLFGGMLVLLSAVLFKAHQGGSHDERVAADGGQTVSPAATFDRYDRLVAGVGGAMAGFVAIAIGELTQTLLTVRKRVSVRVSTGTSALVLHGTIVGALITNLFLLKFAPPAFSGHDFTVPFGFGLVAGLACACGGQAGAFINSRVPEEITIRAMMTVYSLGAFMVYRVLFL</sequence>
<dbReference type="PANTHER" id="PTHR43701:SF2">
    <property type="entry name" value="MEMBRANE TRANSPORTER PROTEIN YJNA-RELATED"/>
    <property type="match status" value="1"/>
</dbReference>
<evidence type="ECO:0000256" key="3">
    <source>
        <dbReference type="ARBA" id="ARBA00022989"/>
    </source>
</evidence>
<feature type="transmembrane region" description="Helical" evidence="5">
    <location>
        <begin position="270"/>
        <end position="287"/>
    </location>
</feature>
<gene>
    <name evidence="6" type="ORF">ACFQJ6_17680</name>
</gene>
<proteinExistence type="inferred from homology"/>
<feature type="transmembrane region" description="Helical" evidence="5">
    <location>
        <begin position="164"/>
        <end position="183"/>
    </location>
</feature>
<keyword evidence="5" id="KW-1003">Cell membrane</keyword>
<comment type="similarity">
    <text evidence="5">Belongs to the 4-toluene sulfonate uptake permease (TSUP) (TC 2.A.102) family.</text>
</comment>
<dbReference type="GO" id="GO:0005886">
    <property type="term" value="C:plasma membrane"/>
    <property type="evidence" value="ECO:0007669"/>
    <property type="project" value="UniProtKB-SubCell"/>
</dbReference>
<dbReference type="Pfam" id="PF01925">
    <property type="entry name" value="TauE"/>
    <property type="match status" value="1"/>
</dbReference>
<protein>
    <recommendedName>
        <fullName evidence="5">Probable membrane transporter protein</fullName>
    </recommendedName>
</protein>
<feature type="transmembrane region" description="Helical" evidence="5">
    <location>
        <begin position="234"/>
        <end position="258"/>
    </location>
</feature>
<dbReference type="AlphaFoldDB" id="A0ABD5WMA7"/>
<dbReference type="EMBL" id="JBHSZH010000005">
    <property type="protein sequence ID" value="MFC7081656.1"/>
    <property type="molecule type" value="Genomic_DNA"/>
</dbReference>
<dbReference type="InterPro" id="IPR051598">
    <property type="entry name" value="TSUP/Inactive_protease-like"/>
</dbReference>
<dbReference type="Proteomes" id="UP001596407">
    <property type="component" value="Unassembled WGS sequence"/>
</dbReference>
<keyword evidence="7" id="KW-1185">Reference proteome</keyword>
<name>A0ABD5WMA7_9EURY</name>
<comment type="caution">
    <text evidence="6">The sequence shown here is derived from an EMBL/GenBank/DDBJ whole genome shotgun (WGS) entry which is preliminary data.</text>
</comment>
<feature type="transmembrane region" description="Helical" evidence="5">
    <location>
        <begin position="118"/>
        <end position="135"/>
    </location>
</feature>
<dbReference type="PANTHER" id="PTHR43701">
    <property type="entry name" value="MEMBRANE TRANSPORTER PROTEIN MJ0441-RELATED"/>
    <property type="match status" value="1"/>
</dbReference>
<feature type="transmembrane region" description="Helical" evidence="5">
    <location>
        <begin position="33"/>
        <end position="52"/>
    </location>
</feature>
<evidence type="ECO:0000256" key="4">
    <source>
        <dbReference type="ARBA" id="ARBA00023136"/>
    </source>
</evidence>
<evidence type="ECO:0000313" key="6">
    <source>
        <dbReference type="EMBL" id="MFC7081656.1"/>
    </source>
</evidence>
<keyword evidence="4 5" id="KW-0472">Membrane</keyword>
<feature type="transmembrane region" description="Helical" evidence="5">
    <location>
        <begin position="59"/>
        <end position="80"/>
    </location>
</feature>
<evidence type="ECO:0000256" key="1">
    <source>
        <dbReference type="ARBA" id="ARBA00004141"/>
    </source>
</evidence>
<dbReference type="RefSeq" id="WP_382210112.1">
    <property type="nucleotide sequence ID" value="NZ_JBHSZH010000005.1"/>
</dbReference>